<dbReference type="Proteomes" id="UP000662703">
    <property type="component" value="Unassembled WGS sequence"/>
</dbReference>
<protein>
    <submittedName>
        <fullName evidence="2">Uncharacterized protein</fullName>
    </submittedName>
</protein>
<dbReference type="RefSeq" id="WP_194865355.1">
    <property type="nucleotide sequence ID" value="NZ_ARXX01000034.1"/>
</dbReference>
<keyword evidence="1" id="KW-0472">Membrane</keyword>
<evidence type="ECO:0000256" key="1">
    <source>
        <dbReference type="SAM" id="Phobius"/>
    </source>
</evidence>
<sequence length="71" mass="7876">MRKGPFWGFLVVFVLMLAGSLAINFLTDHTLYLAPLIGLAGSVWALLRLRGVTHLAGLRIGRNEGLERDRD</sequence>
<dbReference type="EMBL" id="ARXX01000034">
    <property type="protein sequence ID" value="MBF5057012.1"/>
    <property type="molecule type" value="Genomic_DNA"/>
</dbReference>
<evidence type="ECO:0000313" key="2">
    <source>
        <dbReference type="EMBL" id="MBF5057012.1"/>
    </source>
</evidence>
<organism evidence="2 3">
    <name type="scientific">Alloalcanivorax profundimaris</name>
    <dbReference type="NCBI Taxonomy" id="2735259"/>
    <lineage>
        <taxon>Bacteria</taxon>
        <taxon>Pseudomonadati</taxon>
        <taxon>Pseudomonadota</taxon>
        <taxon>Gammaproteobacteria</taxon>
        <taxon>Oceanospirillales</taxon>
        <taxon>Alcanivoracaceae</taxon>
        <taxon>Alloalcanivorax</taxon>
    </lineage>
</organism>
<keyword evidence="1" id="KW-0812">Transmembrane</keyword>
<keyword evidence="3" id="KW-1185">Reference proteome</keyword>
<reference evidence="2 3" key="1">
    <citation type="submission" date="2012-09" db="EMBL/GenBank/DDBJ databases">
        <title>Genome Sequence of alkane-degrading Bacterium Alcanivorax sp. 521-1.</title>
        <authorList>
            <person name="Lai Q."/>
            <person name="Shao Z."/>
        </authorList>
    </citation>
    <scope>NUCLEOTIDE SEQUENCE [LARGE SCALE GENOMIC DNA]</scope>
    <source>
        <strain evidence="2 3">521-1</strain>
    </source>
</reference>
<keyword evidence="1" id="KW-1133">Transmembrane helix</keyword>
<accession>A0ABS0AS94</accession>
<evidence type="ECO:0000313" key="3">
    <source>
        <dbReference type="Proteomes" id="UP000662703"/>
    </source>
</evidence>
<gene>
    <name evidence="2" type="ORF">Y5W_02306</name>
</gene>
<proteinExistence type="predicted"/>
<name>A0ABS0AS94_9GAMM</name>
<feature type="transmembrane region" description="Helical" evidence="1">
    <location>
        <begin position="32"/>
        <end position="49"/>
    </location>
</feature>
<comment type="caution">
    <text evidence="2">The sequence shown here is derived from an EMBL/GenBank/DDBJ whole genome shotgun (WGS) entry which is preliminary data.</text>
</comment>